<feature type="region of interest" description="Disordered" evidence="1">
    <location>
        <begin position="78"/>
        <end position="97"/>
    </location>
</feature>
<sequence>MVVSTSYRVARQISILCKSVRPHAASEIGRTNWNSTVRCIHTTPIAFKTKENGAIIEEMFDGSPDNDLFSNPEQTPKAFATKPTSTKSSRISASNKKLTSTERTARFDNLYDSLIPHLTKLVPPPKNPASLADPAKDPAYLEQRALRKKIKPIRHTVWTHLIQLAQTEEELVKVAESFGKWRDLGHKFDETFAETFVARCESLRCPKLALQVFGDHAKFALPLSLPAARRLLHSLHANSLSDVLTASALYHVYSLPPVAEDLPSCALVLRAALKTYRAPSPKPQTETGDTAFSSENTASITSKQRSATSQVVRGLIPSLRNLLEKSKPGSWAVPRAPQEKTKVIVTVKGHGKNRKMKRSYMLEKLWVQWCLSKIHPWLARSKDNPGDLEWLRQWRIREGHLKIKPQPEVA</sequence>
<reference evidence="2" key="1">
    <citation type="journal article" date="2021" name="Genome Biol. Evol.">
        <title>The assembled and annotated genome of the fairy-ring fungus Marasmius oreades.</title>
        <authorList>
            <person name="Hiltunen M."/>
            <person name="Ament-Velasquez S.L."/>
            <person name="Johannesson H."/>
        </authorList>
    </citation>
    <scope>NUCLEOTIDE SEQUENCE</scope>
    <source>
        <strain evidence="2">03SP1</strain>
    </source>
</reference>
<feature type="compositionally biased region" description="Polar residues" evidence="1">
    <location>
        <begin position="283"/>
        <end position="305"/>
    </location>
</feature>
<feature type="compositionally biased region" description="Polar residues" evidence="1">
    <location>
        <begin position="82"/>
        <end position="97"/>
    </location>
</feature>
<dbReference type="KEGG" id="more:E1B28_006251"/>
<protein>
    <submittedName>
        <fullName evidence="2">Uncharacterized protein</fullName>
    </submittedName>
</protein>
<evidence type="ECO:0000313" key="3">
    <source>
        <dbReference type="Proteomes" id="UP001049176"/>
    </source>
</evidence>
<accession>A0A9P7S5C2</accession>
<keyword evidence="3" id="KW-1185">Reference proteome</keyword>
<organism evidence="2 3">
    <name type="scientific">Marasmius oreades</name>
    <name type="common">fairy-ring Marasmius</name>
    <dbReference type="NCBI Taxonomy" id="181124"/>
    <lineage>
        <taxon>Eukaryota</taxon>
        <taxon>Fungi</taxon>
        <taxon>Dikarya</taxon>
        <taxon>Basidiomycota</taxon>
        <taxon>Agaricomycotina</taxon>
        <taxon>Agaricomycetes</taxon>
        <taxon>Agaricomycetidae</taxon>
        <taxon>Agaricales</taxon>
        <taxon>Marasmiineae</taxon>
        <taxon>Marasmiaceae</taxon>
        <taxon>Marasmius</taxon>
    </lineage>
</organism>
<comment type="caution">
    <text evidence="2">The sequence shown here is derived from an EMBL/GenBank/DDBJ whole genome shotgun (WGS) entry which is preliminary data.</text>
</comment>
<dbReference type="RefSeq" id="XP_043011983.1">
    <property type="nucleotide sequence ID" value="XM_043150893.1"/>
</dbReference>
<feature type="region of interest" description="Disordered" evidence="1">
    <location>
        <begin position="278"/>
        <end position="305"/>
    </location>
</feature>
<dbReference type="OrthoDB" id="565731at2759"/>
<gene>
    <name evidence="2" type="ORF">E1B28_006251</name>
</gene>
<evidence type="ECO:0000313" key="2">
    <source>
        <dbReference type="EMBL" id="KAG7095513.1"/>
    </source>
</evidence>
<dbReference type="AlphaFoldDB" id="A0A9P7S5C2"/>
<evidence type="ECO:0000256" key="1">
    <source>
        <dbReference type="SAM" id="MobiDB-lite"/>
    </source>
</evidence>
<name>A0A9P7S5C2_9AGAR</name>
<dbReference type="Proteomes" id="UP001049176">
    <property type="component" value="Chromosome 3"/>
</dbReference>
<proteinExistence type="predicted"/>
<dbReference type="GeneID" id="66075327"/>
<dbReference type="EMBL" id="CM032183">
    <property type="protein sequence ID" value="KAG7095513.1"/>
    <property type="molecule type" value="Genomic_DNA"/>
</dbReference>